<dbReference type="EMBL" id="CP033971">
    <property type="protein sequence ID" value="AZG17195.1"/>
    <property type="molecule type" value="Genomic_DNA"/>
</dbReference>
<protein>
    <submittedName>
        <fullName evidence="3">DUF4145 domain-containing protein</fullName>
    </submittedName>
</protein>
<feature type="domain" description="DUF4145" evidence="2">
    <location>
        <begin position="104"/>
        <end position="192"/>
    </location>
</feature>
<accession>A0A3G8HA97</accession>
<dbReference type="AlphaFoldDB" id="A0A3G8HA97"/>
<sequence>MAFNLGDSVQSFCNVCGCRTWHTVLHIVAQHLGDQDGWEENTDLTIQCGGCRNVKLRNDWTGSGMFGESTVTDYPPAALRKPPKWMSRWFGPQGLKEPVRVICNEIYKALQNDMPHLAAMGVRAALEQAMIDKIGGDHRGFDENLEKLFQQGHVSLLMKKQLESVLDVGHATIHRGHIPSEEDLNVLVGVMEHVIESLYVHEEAVKRMAERTPPRPPRPAKVKGKPGDAVALPAAP</sequence>
<name>A0A3G8HA97_9BURK</name>
<dbReference type="InterPro" id="IPR025285">
    <property type="entry name" value="DUF4145"/>
</dbReference>
<proteinExistence type="predicted"/>
<evidence type="ECO:0000313" key="4">
    <source>
        <dbReference type="Proteomes" id="UP000270411"/>
    </source>
</evidence>
<geneLocation type="plasmid" evidence="3">
    <name>unnamed2</name>
</geneLocation>
<feature type="region of interest" description="Disordered" evidence="1">
    <location>
        <begin position="207"/>
        <end position="236"/>
    </location>
</feature>
<organism evidence="3 4">
    <name type="scientific">Cupriavidus pauculus</name>
    <dbReference type="NCBI Taxonomy" id="82633"/>
    <lineage>
        <taxon>Bacteria</taxon>
        <taxon>Pseudomonadati</taxon>
        <taxon>Pseudomonadota</taxon>
        <taxon>Betaproteobacteria</taxon>
        <taxon>Burkholderiales</taxon>
        <taxon>Burkholderiaceae</taxon>
        <taxon>Cupriavidus</taxon>
    </lineage>
</organism>
<dbReference type="Proteomes" id="UP000270411">
    <property type="component" value="Plasmid unnamed2"/>
</dbReference>
<reference evidence="4" key="1">
    <citation type="submission" date="2018-11" db="EMBL/GenBank/DDBJ databases">
        <title>FDA dAtabase for Regulatory Grade micrObial Sequences (FDA-ARGOS): Supporting development and validation of Infectious Disease Dx tests.</title>
        <authorList>
            <person name="Goldberg B."/>
            <person name="Campos J."/>
            <person name="Tallon L."/>
            <person name="Sadzewicz L."/>
            <person name="Zhao X."/>
            <person name="Vavikolanu K."/>
            <person name="Mehta A."/>
            <person name="Aluvathingal J."/>
            <person name="Nadendla S."/>
            <person name="Geyer C."/>
            <person name="Nandy P."/>
            <person name="Yan Y."/>
            <person name="Sichtig H."/>
        </authorList>
    </citation>
    <scope>NUCLEOTIDE SEQUENCE [LARGE SCALE GENOMIC DNA]</scope>
    <source>
        <strain evidence="4">FDAARGOS_614</strain>
        <plasmid evidence="4">unnamed2</plasmid>
    </source>
</reference>
<dbReference type="OrthoDB" id="6402073at2"/>
<evidence type="ECO:0000256" key="1">
    <source>
        <dbReference type="SAM" id="MobiDB-lite"/>
    </source>
</evidence>
<gene>
    <name evidence="3" type="ORF">EHF44_27405</name>
</gene>
<dbReference type="Pfam" id="PF13643">
    <property type="entry name" value="DUF4145"/>
    <property type="match status" value="1"/>
</dbReference>
<evidence type="ECO:0000259" key="2">
    <source>
        <dbReference type="Pfam" id="PF13643"/>
    </source>
</evidence>
<evidence type="ECO:0000313" key="3">
    <source>
        <dbReference type="EMBL" id="AZG17195.1"/>
    </source>
</evidence>
<dbReference type="KEGG" id="cpau:EHF44_27405"/>
<keyword evidence="3" id="KW-0614">Plasmid</keyword>